<keyword evidence="3" id="KW-1185">Reference proteome</keyword>
<organism evidence="2 3">
    <name type="scientific">Gordonia malaquae NBRC 108250</name>
    <dbReference type="NCBI Taxonomy" id="1223542"/>
    <lineage>
        <taxon>Bacteria</taxon>
        <taxon>Bacillati</taxon>
        <taxon>Actinomycetota</taxon>
        <taxon>Actinomycetes</taxon>
        <taxon>Mycobacteriales</taxon>
        <taxon>Gordoniaceae</taxon>
        <taxon>Gordonia</taxon>
    </lineage>
</organism>
<sequence length="371" mass="41365">MGMGDSNEVARRVERLAREQSGVISRRQALDCGADSAFVRRRVYRREWVAVHRGVYVTHTGPLTWEQRAWCAILYAAPAVLGYQSAIHATLRSGDPNGPVHIVVDSRRSVESRPGLIIHYRSGLDDVAMWNANPPRMRVEHAVLDCAAHARNVVDVIAALTDPVQSRITTADRLLGALANRPCIKRATFLAKVLLDVRSGVCSTLEHRYLTHVERAHGLPQPIRQSPTAVGRPGFRDLEYRDYGLIVELDSRLGHDDAHSRDADLERDLDAAVGEDKRTVRVGFGQAFDRPCETAAKIARLLRRLGWTGRPRPCRQPDCPLRVDFPPVVTKYSSQVAESQPFRRQISRGRRCRGGRASGTESAGSPRGRDR</sequence>
<feature type="compositionally biased region" description="Basic residues" evidence="1">
    <location>
        <begin position="345"/>
        <end position="354"/>
    </location>
</feature>
<dbReference type="Proteomes" id="UP000035009">
    <property type="component" value="Unassembled WGS sequence"/>
</dbReference>
<proteinExistence type="predicted"/>
<reference evidence="2 3" key="1">
    <citation type="submission" date="2013-02" db="EMBL/GenBank/DDBJ databases">
        <title>Whole genome shotgun sequence of Gordonia malaquae NBRC 108250.</title>
        <authorList>
            <person name="Yoshida I."/>
            <person name="Hosoyama A."/>
            <person name="Tsuchikane K."/>
            <person name="Ando Y."/>
            <person name="Baba S."/>
            <person name="Ohji S."/>
            <person name="Hamada M."/>
            <person name="Tamura T."/>
            <person name="Yamazoe A."/>
            <person name="Yamazaki S."/>
            <person name="Fujita N."/>
        </authorList>
    </citation>
    <scope>NUCLEOTIDE SEQUENCE [LARGE SCALE GENOMIC DNA]</scope>
    <source>
        <strain evidence="2 3">NBRC 108250</strain>
    </source>
</reference>
<protein>
    <recommendedName>
        <fullName evidence="4">AbiEi antitoxin C-terminal domain-containing protein</fullName>
    </recommendedName>
</protein>
<evidence type="ECO:0000256" key="1">
    <source>
        <dbReference type="SAM" id="MobiDB-lite"/>
    </source>
</evidence>
<dbReference type="eggNOG" id="COG5340">
    <property type="taxonomic scope" value="Bacteria"/>
</dbReference>
<feature type="region of interest" description="Disordered" evidence="1">
    <location>
        <begin position="336"/>
        <end position="371"/>
    </location>
</feature>
<evidence type="ECO:0000313" key="3">
    <source>
        <dbReference type="Proteomes" id="UP000035009"/>
    </source>
</evidence>
<dbReference type="AlphaFoldDB" id="M3UUN3"/>
<dbReference type="STRING" id="410332.SAMN04488550_3775"/>
<evidence type="ECO:0008006" key="4">
    <source>
        <dbReference type="Google" id="ProtNLM"/>
    </source>
</evidence>
<name>M3UUN3_GORML</name>
<evidence type="ECO:0000313" key="2">
    <source>
        <dbReference type="EMBL" id="GAC79162.1"/>
    </source>
</evidence>
<dbReference type="EMBL" id="BAOP01000007">
    <property type="protein sequence ID" value="GAC79162.1"/>
    <property type="molecule type" value="Genomic_DNA"/>
</dbReference>
<gene>
    <name evidence="2" type="ORF">GM1_007_01210</name>
</gene>
<comment type="caution">
    <text evidence="2">The sequence shown here is derived from an EMBL/GenBank/DDBJ whole genome shotgun (WGS) entry which is preliminary data.</text>
</comment>
<accession>M3UUN3</accession>